<gene>
    <name evidence="2" type="ORF">AMJ83_08710</name>
</gene>
<dbReference type="AlphaFoldDB" id="A0A0S8FU11"/>
<dbReference type="SUPFAM" id="SSF53335">
    <property type="entry name" value="S-adenosyl-L-methionine-dependent methyltransferases"/>
    <property type="match status" value="1"/>
</dbReference>
<organism evidence="2 3">
    <name type="scientific">candidate division WOR_3 bacterium SM23_42</name>
    <dbReference type="NCBI Taxonomy" id="1703779"/>
    <lineage>
        <taxon>Bacteria</taxon>
        <taxon>Bacteria division WOR-3</taxon>
    </lineage>
</organism>
<feature type="domain" description="Methyltransferase" evidence="1">
    <location>
        <begin position="31"/>
        <end position="138"/>
    </location>
</feature>
<dbReference type="PANTHER" id="PTHR42912:SF93">
    <property type="entry name" value="N6-ADENOSINE-METHYLTRANSFERASE TMT1A"/>
    <property type="match status" value="1"/>
</dbReference>
<sequence length="266" mass="30281">MHTYECLSKFREPLIRSIIESIDIPTGSIGLDAGCGIGSCTKLLAEFVGEPGKIIGLDLSKDFIQYAKNNYQTTNIQFKEGDINSLAFSDNSFDWLWSADTVWPGPKELGYPAEDPVPIIEEFYRVIRPGGFVVLLFWSSQKLLAGHPLLEARLNTTSSATAPFRNGMKPTNHILNGKHWLKKANFKDVVVKTYLRDIVAPLSENDRNALNMLIQMFWGDSETEVAEVDWKDFKRLRDPDSNDYILNNQHYYGFYTYTVFKGIKYS</sequence>
<dbReference type="InterPro" id="IPR029063">
    <property type="entry name" value="SAM-dependent_MTases_sf"/>
</dbReference>
<dbReference type="CDD" id="cd02440">
    <property type="entry name" value="AdoMet_MTases"/>
    <property type="match status" value="1"/>
</dbReference>
<name>A0A0S8FU11_UNCW3</name>
<dbReference type="InterPro" id="IPR050508">
    <property type="entry name" value="Methyltransf_Superfamily"/>
</dbReference>
<accession>A0A0S8FU11</accession>
<evidence type="ECO:0000259" key="1">
    <source>
        <dbReference type="Pfam" id="PF13847"/>
    </source>
</evidence>
<dbReference type="GO" id="GO:0008168">
    <property type="term" value="F:methyltransferase activity"/>
    <property type="evidence" value="ECO:0007669"/>
    <property type="project" value="TreeGrafter"/>
</dbReference>
<dbReference type="EMBL" id="LJUJ01000020">
    <property type="protein sequence ID" value="KPK63053.1"/>
    <property type="molecule type" value="Genomic_DNA"/>
</dbReference>
<dbReference type="STRING" id="1703779.AMJ83_08710"/>
<evidence type="ECO:0000313" key="2">
    <source>
        <dbReference type="EMBL" id="KPK63053.1"/>
    </source>
</evidence>
<protein>
    <recommendedName>
        <fullName evidence="1">Methyltransferase domain-containing protein</fullName>
    </recommendedName>
</protein>
<comment type="caution">
    <text evidence="2">The sequence shown here is derived from an EMBL/GenBank/DDBJ whole genome shotgun (WGS) entry which is preliminary data.</text>
</comment>
<dbReference type="Gene3D" id="3.40.50.150">
    <property type="entry name" value="Vaccinia Virus protein VP39"/>
    <property type="match status" value="1"/>
</dbReference>
<dbReference type="Pfam" id="PF13847">
    <property type="entry name" value="Methyltransf_31"/>
    <property type="match status" value="1"/>
</dbReference>
<dbReference type="PANTHER" id="PTHR42912">
    <property type="entry name" value="METHYLTRANSFERASE"/>
    <property type="match status" value="1"/>
</dbReference>
<dbReference type="Proteomes" id="UP000051373">
    <property type="component" value="Unassembled WGS sequence"/>
</dbReference>
<reference evidence="2 3" key="1">
    <citation type="journal article" date="2015" name="Microbiome">
        <title>Genomic resolution of linkages in carbon, nitrogen, and sulfur cycling among widespread estuary sediment bacteria.</title>
        <authorList>
            <person name="Baker B.J."/>
            <person name="Lazar C.S."/>
            <person name="Teske A.P."/>
            <person name="Dick G.J."/>
        </authorList>
    </citation>
    <scope>NUCLEOTIDE SEQUENCE [LARGE SCALE GENOMIC DNA]</scope>
    <source>
        <strain evidence="2">SM23_42</strain>
    </source>
</reference>
<evidence type="ECO:0000313" key="3">
    <source>
        <dbReference type="Proteomes" id="UP000051373"/>
    </source>
</evidence>
<proteinExistence type="predicted"/>
<dbReference type="InterPro" id="IPR025714">
    <property type="entry name" value="Methyltranfer_dom"/>
</dbReference>